<dbReference type="Proteomes" id="UP000515123">
    <property type="component" value="Linkage group 15"/>
</dbReference>
<dbReference type="Gene3D" id="3.20.20.80">
    <property type="entry name" value="Glycosidases"/>
    <property type="match status" value="1"/>
</dbReference>
<keyword evidence="12" id="KW-1185">Reference proteome</keyword>
<evidence type="ECO:0000313" key="13">
    <source>
        <dbReference type="RefSeq" id="XP_020104910.1"/>
    </source>
</evidence>
<dbReference type="InterPro" id="IPR017853">
    <property type="entry name" value="GH"/>
</dbReference>
<dbReference type="GO" id="GO:0004566">
    <property type="term" value="F:beta-glucuronidase activity"/>
    <property type="evidence" value="ECO:0007669"/>
    <property type="project" value="TreeGrafter"/>
</dbReference>
<dbReference type="RefSeq" id="XP_020104910.1">
    <property type="nucleotide sequence ID" value="XM_020249321.1"/>
</dbReference>
<keyword evidence="3" id="KW-0964">Secreted</keyword>
<dbReference type="PANTHER" id="PTHR14363:SF13">
    <property type="entry name" value="OS07G0598400 PROTEIN"/>
    <property type="match status" value="1"/>
</dbReference>
<dbReference type="Pfam" id="PF03662">
    <property type="entry name" value="Glyco_hydro_79n"/>
    <property type="match status" value="1"/>
</dbReference>
<dbReference type="SUPFAM" id="SSF51445">
    <property type="entry name" value="(Trans)glycosidases"/>
    <property type="match status" value="1"/>
</dbReference>
<evidence type="ECO:0000256" key="11">
    <source>
        <dbReference type="SAM" id="SignalP"/>
    </source>
</evidence>
<dbReference type="InterPro" id="IPR005199">
    <property type="entry name" value="Glyco_hydro_79"/>
</dbReference>
<keyword evidence="4 11" id="KW-0732">Signal</keyword>
<evidence type="ECO:0000256" key="7">
    <source>
        <dbReference type="ARBA" id="ARBA00023180"/>
    </source>
</evidence>
<organism evidence="12 13">
    <name type="scientific">Ananas comosus</name>
    <name type="common">Pineapple</name>
    <name type="synonym">Ananas ananas</name>
    <dbReference type="NCBI Taxonomy" id="4615"/>
    <lineage>
        <taxon>Eukaryota</taxon>
        <taxon>Viridiplantae</taxon>
        <taxon>Streptophyta</taxon>
        <taxon>Embryophyta</taxon>
        <taxon>Tracheophyta</taxon>
        <taxon>Spermatophyta</taxon>
        <taxon>Magnoliopsida</taxon>
        <taxon>Liliopsida</taxon>
        <taxon>Poales</taxon>
        <taxon>Bromeliaceae</taxon>
        <taxon>Bromelioideae</taxon>
        <taxon>Ananas</taxon>
    </lineage>
</organism>
<dbReference type="PANTHER" id="PTHR14363">
    <property type="entry name" value="HEPARANASE-RELATED"/>
    <property type="match status" value="1"/>
</dbReference>
<proteinExistence type="inferred from homology"/>
<evidence type="ECO:0000256" key="5">
    <source>
        <dbReference type="ARBA" id="ARBA00022801"/>
    </source>
</evidence>
<evidence type="ECO:0000256" key="2">
    <source>
        <dbReference type="ARBA" id="ARBA00009800"/>
    </source>
</evidence>
<dbReference type="GO" id="GO:0009505">
    <property type="term" value="C:plant-type cell wall"/>
    <property type="evidence" value="ECO:0007669"/>
    <property type="project" value="TreeGrafter"/>
</dbReference>
<dbReference type="FunFam" id="3.20.20.80:FF:000023">
    <property type="entry name" value="heparanase-like protein 3"/>
    <property type="match status" value="1"/>
</dbReference>
<dbReference type="GeneID" id="109721619"/>
<evidence type="ECO:0000256" key="4">
    <source>
        <dbReference type="ARBA" id="ARBA00022729"/>
    </source>
</evidence>
<name>A0A6P5GHX2_ANACO</name>
<evidence type="ECO:0000256" key="6">
    <source>
        <dbReference type="ARBA" id="ARBA00023136"/>
    </source>
</evidence>
<feature type="chain" id="PRO_5027849111" evidence="11">
    <location>
        <begin position="22"/>
        <end position="511"/>
    </location>
</feature>
<comment type="subcellular location">
    <subcellularLocation>
        <location evidence="9">Lysosome membrane</location>
        <topology evidence="9">Peripheral membrane protein</topology>
    </subcellularLocation>
    <subcellularLocation>
        <location evidence="1">Secreted</location>
    </subcellularLocation>
</comment>
<evidence type="ECO:0000256" key="9">
    <source>
        <dbReference type="ARBA" id="ARBA00023765"/>
    </source>
</evidence>
<accession>A0A6P5GHX2</accession>
<gene>
    <name evidence="13" type="primary">LOC109721619</name>
</gene>
<reference evidence="12" key="1">
    <citation type="journal article" date="2015" name="Nat. Genet.">
        <title>The pineapple genome and the evolution of CAM photosynthesis.</title>
        <authorList>
            <person name="Ming R."/>
            <person name="VanBuren R."/>
            <person name="Wai C.M."/>
            <person name="Tang H."/>
            <person name="Schatz M.C."/>
            <person name="Bowers J.E."/>
            <person name="Lyons E."/>
            <person name="Wang M.L."/>
            <person name="Chen J."/>
            <person name="Biggers E."/>
            <person name="Zhang J."/>
            <person name="Huang L."/>
            <person name="Zhang L."/>
            <person name="Miao W."/>
            <person name="Zhang J."/>
            <person name="Ye Z."/>
            <person name="Miao C."/>
            <person name="Lin Z."/>
            <person name="Wang H."/>
            <person name="Zhou H."/>
            <person name="Yim W.C."/>
            <person name="Priest H.D."/>
            <person name="Zheng C."/>
            <person name="Woodhouse M."/>
            <person name="Edger P.P."/>
            <person name="Guyot R."/>
            <person name="Guo H.B."/>
            <person name="Guo H."/>
            <person name="Zheng G."/>
            <person name="Singh R."/>
            <person name="Sharma A."/>
            <person name="Min X."/>
            <person name="Zheng Y."/>
            <person name="Lee H."/>
            <person name="Gurtowski J."/>
            <person name="Sedlazeck F.J."/>
            <person name="Harkess A."/>
            <person name="McKain M.R."/>
            <person name="Liao Z."/>
            <person name="Fang J."/>
            <person name="Liu J."/>
            <person name="Zhang X."/>
            <person name="Zhang Q."/>
            <person name="Hu W."/>
            <person name="Qin Y."/>
            <person name="Wang K."/>
            <person name="Chen L.Y."/>
            <person name="Shirley N."/>
            <person name="Lin Y.R."/>
            <person name="Liu L.Y."/>
            <person name="Hernandez A.G."/>
            <person name="Wright C.L."/>
            <person name="Bulone V."/>
            <person name="Tuskan G.A."/>
            <person name="Heath K."/>
            <person name="Zee F."/>
            <person name="Moore P.H."/>
            <person name="Sunkar R."/>
            <person name="Leebens-Mack J.H."/>
            <person name="Mockler T."/>
            <person name="Bennetzen J.L."/>
            <person name="Freeling M."/>
            <person name="Sankoff D."/>
            <person name="Paterson A.H."/>
            <person name="Zhu X."/>
            <person name="Yang X."/>
            <person name="Smith J.A."/>
            <person name="Cushman J.C."/>
            <person name="Paull R.E."/>
            <person name="Yu Q."/>
        </authorList>
    </citation>
    <scope>NUCLEOTIDE SEQUENCE [LARGE SCALE GENOMIC DNA]</scope>
    <source>
        <strain evidence="12">cv. F153</strain>
    </source>
</reference>
<evidence type="ECO:0000256" key="8">
    <source>
        <dbReference type="ARBA" id="ARBA00023228"/>
    </source>
</evidence>
<dbReference type="GO" id="GO:0005765">
    <property type="term" value="C:lysosomal membrane"/>
    <property type="evidence" value="ECO:0007669"/>
    <property type="project" value="UniProtKB-SubCell"/>
</dbReference>
<dbReference type="OrthoDB" id="726732at2759"/>
<keyword evidence="7" id="KW-0325">Glycoprotein</keyword>
<evidence type="ECO:0000313" key="12">
    <source>
        <dbReference type="Proteomes" id="UP000515123"/>
    </source>
</evidence>
<comment type="function">
    <text evidence="10">Endoglycosidase which is a cell surface and extracellular matrix-degrading enzyme. Cleaves heparan sulfate proteoglycans (HSPGs) into heparan sulfate side chains and core proteoglycans.</text>
</comment>
<feature type="signal peptide" evidence="11">
    <location>
        <begin position="1"/>
        <end position="21"/>
    </location>
</feature>
<sequence>MGFSASFLYALFCSVISSILAEHVTVTVNAATAVAETDFNFVCATIDWWPKEKCNYGMCPWHESSLISLDLSNPILHNAIKAFKSLRIRLGGSLQDQVVYQVGKNPPKCHSFKTIKKGLFGFSQGCLTMRRWDELNHFFSKTGSVLTFGLNALTGRKRVTRRGLYVGNWDPTNAHDFIEYTVSKGDNIESWEFGNELTGDTGVAARVNAWQYGKDLIKLKEIISKIYHKNDKKQPKLLAPGGFYEPRWFADMLRTSGPNVVDAVTQHIYNLGAGVDRKLIYKIQNPHYLSRIASTYRHFSTTIRNFGPWSAAWVSESGGAYNSGGKEVSNTFVNSFWYLDQLGMASTFGHKVFCRQSLIGGNYGLLNTTTFVPNPDYYSALLWHKLMGPRVLKTIQNGSQFLRAYAHCSKKKPGITVLLINLARKTAFEVSVASELSARKRGTREEYHLTPQGRNLRSHVMLLNGKPLNLNCENHIPKLLPLIAEASAPVRLVPLSIAFVRFKGLTAPACS</sequence>
<evidence type="ECO:0000256" key="3">
    <source>
        <dbReference type="ARBA" id="ARBA00022525"/>
    </source>
</evidence>
<comment type="similarity">
    <text evidence="2">Belongs to the glycosyl hydrolase 79 family.</text>
</comment>
<protein>
    <submittedName>
        <fullName evidence="13">Heparanase-like protein 2</fullName>
    </submittedName>
</protein>
<keyword evidence="8" id="KW-0458">Lysosome</keyword>
<evidence type="ECO:0000256" key="10">
    <source>
        <dbReference type="ARBA" id="ARBA00055929"/>
    </source>
</evidence>
<keyword evidence="6" id="KW-0472">Membrane</keyword>
<dbReference type="GO" id="GO:0005576">
    <property type="term" value="C:extracellular region"/>
    <property type="evidence" value="ECO:0007669"/>
    <property type="project" value="UniProtKB-SubCell"/>
</dbReference>
<keyword evidence="5" id="KW-0378">Hydrolase</keyword>
<reference evidence="13" key="2">
    <citation type="submission" date="2025-08" db="UniProtKB">
        <authorList>
            <consortium name="RefSeq"/>
        </authorList>
    </citation>
    <scope>IDENTIFICATION</scope>
    <source>
        <tissue evidence="13">Leaf</tissue>
    </source>
</reference>
<evidence type="ECO:0000256" key="1">
    <source>
        <dbReference type="ARBA" id="ARBA00004613"/>
    </source>
</evidence>
<dbReference type="AlphaFoldDB" id="A0A6P5GHX2"/>